<reference evidence="2 3" key="1">
    <citation type="submission" date="2020-02" db="EMBL/GenBank/DDBJ databases">
        <title>Pelistega sp. NLN82 were isolated from wild rodents of the Hainan Island.</title>
        <authorList>
            <person name="Niu N."/>
            <person name="Zhou J."/>
        </authorList>
    </citation>
    <scope>NUCLEOTIDE SEQUENCE [LARGE SCALE GENOMIC DNA]</scope>
    <source>
        <strain evidence="2 3">NLN82</strain>
    </source>
</reference>
<dbReference type="AlphaFoldDB" id="A0A6L9Y4R2"/>
<name>A0A6L9Y4R2_9BURK</name>
<organism evidence="2 3">
    <name type="scientific">Pelistega ratti</name>
    <dbReference type="NCBI Taxonomy" id="2652177"/>
    <lineage>
        <taxon>Bacteria</taxon>
        <taxon>Pseudomonadati</taxon>
        <taxon>Pseudomonadota</taxon>
        <taxon>Betaproteobacteria</taxon>
        <taxon>Burkholderiales</taxon>
        <taxon>Alcaligenaceae</taxon>
        <taxon>Pelistega</taxon>
    </lineage>
</organism>
<keyword evidence="1" id="KW-0732">Signal</keyword>
<evidence type="ECO:0000256" key="1">
    <source>
        <dbReference type="SAM" id="SignalP"/>
    </source>
</evidence>
<comment type="caution">
    <text evidence="2">The sequence shown here is derived from an EMBL/GenBank/DDBJ whole genome shotgun (WGS) entry which is preliminary data.</text>
</comment>
<dbReference type="EMBL" id="JAAGYR010000001">
    <property type="protein sequence ID" value="NEN74774.1"/>
    <property type="molecule type" value="Genomic_DNA"/>
</dbReference>
<protein>
    <recommendedName>
        <fullName evidence="4">Lipoprotein</fullName>
    </recommendedName>
</protein>
<evidence type="ECO:0008006" key="4">
    <source>
        <dbReference type="Google" id="ProtNLM"/>
    </source>
</evidence>
<dbReference type="RefSeq" id="WP_159991157.1">
    <property type="nucleotide sequence ID" value="NZ_CP047165.1"/>
</dbReference>
<sequence>MKKIIFPLIVLLAACTHAPVDETKTAECAQIMGHIIKSPTVKRNPGENFLAQYQENTTADAYRVHARRAGCIE</sequence>
<evidence type="ECO:0000313" key="2">
    <source>
        <dbReference type="EMBL" id="NEN74774.1"/>
    </source>
</evidence>
<keyword evidence="3" id="KW-1185">Reference proteome</keyword>
<proteinExistence type="predicted"/>
<gene>
    <name evidence="2" type="ORF">F9B74_00315</name>
</gene>
<feature type="chain" id="PRO_5026784359" description="Lipoprotein" evidence="1">
    <location>
        <begin position="19"/>
        <end position="73"/>
    </location>
</feature>
<dbReference type="Proteomes" id="UP000477651">
    <property type="component" value="Unassembled WGS sequence"/>
</dbReference>
<feature type="signal peptide" evidence="1">
    <location>
        <begin position="1"/>
        <end position="18"/>
    </location>
</feature>
<evidence type="ECO:0000313" key="3">
    <source>
        <dbReference type="Proteomes" id="UP000477651"/>
    </source>
</evidence>
<accession>A0A6L9Y4R2</accession>
<dbReference type="PROSITE" id="PS51257">
    <property type="entry name" value="PROKAR_LIPOPROTEIN"/>
    <property type="match status" value="1"/>
</dbReference>